<evidence type="ECO:0000313" key="2">
    <source>
        <dbReference type="EMBL" id="HGK28708.1"/>
    </source>
</evidence>
<sequence>MKRRLPLLIVLATGVFGALAFFVPHAAVRDVDLTMRNDVLRIIAAFGLILGVGSILRHHLTKIQRRAEHWGYSWVTIIMLFASAVVGLFGGIDPRTPGVLPTRIGSFSFHIQTLYTSVMVPLAATMFSMLAFYMASAAYRAFRARNLEATLLLIAAFVLMLGAVPLGSLLVRPLPDFAEWILTVPNTAAKRGILFGVGLGTIATSLKIILGIERGWLGGGS</sequence>
<name>A0A7C4CE60_UNCW3</name>
<keyword evidence="1" id="KW-0812">Transmembrane</keyword>
<keyword evidence="1" id="KW-0472">Membrane</keyword>
<evidence type="ECO:0000256" key="1">
    <source>
        <dbReference type="SAM" id="Phobius"/>
    </source>
</evidence>
<keyword evidence="1" id="KW-1133">Transmembrane helix</keyword>
<comment type="caution">
    <text evidence="2">The sequence shown here is derived from an EMBL/GenBank/DDBJ whole genome shotgun (WGS) entry which is preliminary data.</text>
</comment>
<gene>
    <name evidence="2" type="ORF">ENS41_07110</name>
</gene>
<dbReference type="AlphaFoldDB" id="A0A7C4CE60"/>
<organism evidence="2">
    <name type="scientific">candidate division WOR-3 bacterium</name>
    <dbReference type="NCBI Taxonomy" id="2052148"/>
    <lineage>
        <taxon>Bacteria</taxon>
        <taxon>Bacteria division WOR-3</taxon>
    </lineage>
</organism>
<feature type="transmembrane region" description="Helical" evidence="1">
    <location>
        <begin position="192"/>
        <end position="212"/>
    </location>
</feature>
<feature type="transmembrane region" description="Helical" evidence="1">
    <location>
        <begin position="72"/>
        <end position="92"/>
    </location>
</feature>
<accession>A0A7C4CE60</accession>
<dbReference type="EMBL" id="DSUT01000150">
    <property type="protein sequence ID" value="HGK28708.1"/>
    <property type="molecule type" value="Genomic_DNA"/>
</dbReference>
<feature type="transmembrane region" description="Helical" evidence="1">
    <location>
        <begin position="112"/>
        <end position="139"/>
    </location>
</feature>
<reference evidence="2" key="1">
    <citation type="journal article" date="2020" name="mSystems">
        <title>Genome- and Community-Level Interaction Insights into Carbon Utilization and Element Cycling Functions of Hydrothermarchaeota in Hydrothermal Sediment.</title>
        <authorList>
            <person name="Zhou Z."/>
            <person name="Liu Y."/>
            <person name="Xu W."/>
            <person name="Pan J."/>
            <person name="Luo Z.H."/>
            <person name="Li M."/>
        </authorList>
    </citation>
    <scope>NUCLEOTIDE SEQUENCE [LARGE SCALE GENOMIC DNA]</scope>
    <source>
        <strain evidence="2">SpSt-488</strain>
    </source>
</reference>
<proteinExistence type="predicted"/>
<feature type="transmembrane region" description="Helical" evidence="1">
    <location>
        <begin position="39"/>
        <end position="60"/>
    </location>
</feature>
<protein>
    <submittedName>
        <fullName evidence="2">DUF3623 family protein</fullName>
    </submittedName>
</protein>
<feature type="transmembrane region" description="Helical" evidence="1">
    <location>
        <begin position="151"/>
        <end position="172"/>
    </location>
</feature>